<dbReference type="Gene3D" id="3.90.550.10">
    <property type="entry name" value="Spore Coat Polysaccharide Biosynthesis Protein SpsA, Chain A"/>
    <property type="match status" value="1"/>
</dbReference>
<evidence type="ECO:0000313" key="3">
    <source>
        <dbReference type="Proteomes" id="UP000326857"/>
    </source>
</evidence>
<evidence type="ECO:0008006" key="4">
    <source>
        <dbReference type="Google" id="ProtNLM"/>
    </source>
</evidence>
<feature type="transmembrane region" description="Helical" evidence="1">
    <location>
        <begin position="342"/>
        <end position="367"/>
    </location>
</feature>
<organism evidence="2 3">
    <name type="scientific">Sphingomonas aurantiaca</name>
    <dbReference type="NCBI Taxonomy" id="185949"/>
    <lineage>
        <taxon>Bacteria</taxon>
        <taxon>Pseudomonadati</taxon>
        <taxon>Pseudomonadota</taxon>
        <taxon>Alphaproteobacteria</taxon>
        <taxon>Sphingomonadales</taxon>
        <taxon>Sphingomonadaceae</taxon>
        <taxon>Sphingomonas</taxon>
    </lineage>
</organism>
<keyword evidence="1" id="KW-1133">Transmembrane helix</keyword>
<evidence type="ECO:0000313" key="2">
    <source>
        <dbReference type="EMBL" id="VVT00524.1"/>
    </source>
</evidence>
<dbReference type="AlphaFoldDB" id="A0A5E7Y2L0"/>
<sequence length="486" mass="52980">MIDSLWIVDVVARETLLFAGVGLFLGGIDDLLVDLIFIAHRIRRGGQSPLSLATLPPPRRSGPIAVFVAAWDEVAVISPMLSAALDRYEHDNYRIYVGLYPNDPGTIDAAKRVADHDPRVRLVIGSRNGPTTKADCLNTLWHALRLDDAREGRNSKAIVLHDAEDVVHAHELHVFDSLIDRYEVVQLPVLPLVNRGARLVSGHYADEFAESHAKQIVVRTALGAAMPLAGTGCAISPAMLAKIAQARNGDPFDASSLTEDYELGIRLAEIGARGIFARVAVDGAGTVVTVRAYFPGTMAESIRQKTRWMTGIALAGWDRTGWARPYALTDHWMRMRDRRAPLAVLILAVAYLAIPVWGVSLILHGVLGEAMPYTDCANPLAAGMLIINTALLGWRLAIRMLFTGRSYGLREAIWSLPRFFVGNLVSLVAAPRAVLRYIGMLRGATPVWDKTRHEFPDLLPVAAPPSCTASDSVDPHDPDIVTAWAG</sequence>
<name>A0A5E7Y2L0_9SPHN</name>
<feature type="transmembrane region" description="Helical" evidence="1">
    <location>
        <begin position="379"/>
        <end position="398"/>
    </location>
</feature>
<dbReference type="NCBIfam" id="NF011307">
    <property type="entry name" value="PRK14716.1-5"/>
    <property type="match status" value="1"/>
</dbReference>
<dbReference type="SUPFAM" id="SSF53448">
    <property type="entry name" value="Nucleotide-diphospho-sugar transferases"/>
    <property type="match status" value="1"/>
</dbReference>
<evidence type="ECO:0000256" key="1">
    <source>
        <dbReference type="SAM" id="Phobius"/>
    </source>
</evidence>
<protein>
    <recommendedName>
        <fullName evidence="4">Adsorption protein B</fullName>
    </recommendedName>
</protein>
<accession>A0A5E7Y2L0</accession>
<gene>
    <name evidence="2" type="ORF">SPHINGO391_350066</name>
</gene>
<reference evidence="2 3" key="1">
    <citation type="submission" date="2019-09" db="EMBL/GenBank/DDBJ databases">
        <authorList>
            <person name="Dittami M. S."/>
        </authorList>
    </citation>
    <scope>NUCLEOTIDE SEQUENCE [LARGE SCALE GENOMIC DNA]</scope>
    <source>
        <strain evidence="2">SPHINGO391</strain>
    </source>
</reference>
<dbReference type="InterPro" id="IPR029044">
    <property type="entry name" value="Nucleotide-diphossugar_trans"/>
</dbReference>
<keyword evidence="1" id="KW-0812">Transmembrane</keyword>
<proteinExistence type="predicted"/>
<feature type="transmembrane region" description="Helical" evidence="1">
    <location>
        <begin position="16"/>
        <end position="39"/>
    </location>
</feature>
<dbReference type="EMBL" id="CABVLI010000029">
    <property type="protein sequence ID" value="VVT00524.1"/>
    <property type="molecule type" value="Genomic_DNA"/>
</dbReference>
<keyword evidence="1" id="KW-0472">Membrane</keyword>
<dbReference type="Pfam" id="PF13641">
    <property type="entry name" value="Glyco_tranf_2_3"/>
    <property type="match status" value="1"/>
</dbReference>
<dbReference type="Proteomes" id="UP000326857">
    <property type="component" value="Unassembled WGS sequence"/>
</dbReference>
<dbReference type="RefSeq" id="WP_151989878.1">
    <property type="nucleotide sequence ID" value="NZ_JAPZPS010000003.1"/>
</dbReference>